<protein>
    <submittedName>
        <fullName evidence="1">Uncharacterized protein</fullName>
    </submittedName>
</protein>
<sequence>MKASLVLFVAFLLVSATLQADARRITLEEKHKLMKQGNLLSDSKAVVSKGWDQPDHDDDDQEKNPTNANSGNPSSSTGSHHVYRNDREP</sequence>
<name>A0ACC0YF22_9ROSI</name>
<dbReference type="Proteomes" id="UP001163603">
    <property type="component" value="Chromosome 7"/>
</dbReference>
<evidence type="ECO:0000313" key="2">
    <source>
        <dbReference type="Proteomes" id="UP001163603"/>
    </source>
</evidence>
<evidence type="ECO:0000313" key="1">
    <source>
        <dbReference type="EMBL" id="KAJ0034998.1"/>
    </source>
</evidence>
<proteinExistence type="predicted"/>
<reference evidence="2" key="1">
    <citation type="journal article" date="2023" name="G3 (Bethesda)">
        <title>Genome assembly and association tests identify interacting loci associated with vigor, precocity, and sex in interspecific pistachio rootstocks.</title>
        <authorList>
            <person name="Palmer W."/>
            <person name="Jacygrad E."/>
            <person name="Sagayaradj S."/>
            <person name="Cavanaugh K."/>
            <person name="Han R."/>
            <person name="Bertier L."/>
            <person name="Beede B."/>
            <person name="Kafkas S."/>
            <person name="Golino D."/>
            <person name="Preece J."/>
            <person name="Michelmore R."/>
        </authorList>
    </citation>
    <scope>NUCLEOTIDE SEQUENCE [LARGE SCALE GENOMIC DNA]</scope>
</reference>
<accession>A0ACC0YF22</accession>
<comment type="caution">
    <text evidence="1">The sequence shown here is derived from an EMBL/GenBank/DDBJ whole genome shotgun (WGS) entry which is preliminary data.</text>
</comment>
<keyword evidence="2" id="KW-1185">Reference proteome</keyword>
<gene>
    <name evidence="1" type="ORF">Pint_24320</name>
</gene>
<organism evidence="1 2">
    <name type="scientific">Pistacia integerrima</name>
    <dbReference type="NCBI Taxonomy" id="434235"/>
    <lineage>
        <taxon>Eukaryota</taxon>
        <taxon>Viridiplantae</taxon>
        <taxon>Streptophyta</taxon>
        <taxon>Embryophyta</taxon>
        <taxon>Tracheophyta</taxon>
        <taxon>Spermatophyta</taxon>
        <taxon>Magnoliopsida</taxon>
        <taxon>eudicotyledons</taxon>
        <taxon>Gunneridae</taxon>
        <taxon>Pentapetalae</taxon>
        <taxon>rosids</taxon>
        <taxon>malvids</taxon>
        <taxon>Sapindales</taxon>
        <taxon>Anacardiaceae</taxon>
        <taxon>Pistacia</taxon>
    </lineage>
</organism>
<dbReference type="EMBL" id="CM047742">
    <property type="protein sequence ID" value="KAJ0034998.1"/>
    <property type="molecule type" value="Genomic_DNA"/>
</dbReference>